<dbReference type="InterPro" id="IPR051325">
    <property type="entry name" value="Nudix_hydrolase_domain"/>
</dbReference>
<name>A0ABV5PNK6_STRCM</name>
<dbReference type="PANTHER" id="PTHR21340">
    <property type="entry name" value="DIADENOSINE 5,5-P1,P4-TETRAPHOSPHATE PYROPHOSPHOHYDROLASE MUTT"/>
    <property type="match status" value="1"/>
</dbReference>
<dbReference type="InterPro" id="IPR020084">
    <property type="entry name" value="NUDIX_hydrolase_CS"/>
</dbReference>
<evidence type="ECO:0000313" key="3">
    <source>
        <dbReference type="EMBL" id="MFB9524787.1"/>
    </source>
</evidence>
<gene>
    <name evidence="3" type="ORF">ACFFTU_33125</name>
</gene>
<proteinExistence type="predicted"/>
<dbReference type="RefSeq" id="WP_345219529.1">
    <property type="nucleotide sequence ID" value="NZ_BAAAXE010000002.1"/>
</dbReference>
<protein>
    <submittedName>
        <fullName evidence="3">NUDIX domain-containing protein</fullName>
    </submittedName>
</protein>
<dbReference type="SUPFAM" id="SSF55811">
    <property type="entry name" value="Nudix"/>
    <property type="match status" value="1"/>
</dbReference>
<dbReference type="CDD" id="cd04662">
    <property type="entry name" value="NUDIX_Hydrolase"/>
    <property type="match status" value="1"/>
</dbReference>
<keyword evidence="4" id="KW-1185">Reference proteome</keyword>
<organism evidence="3 4">
    <name type="scientific">Streptomyces cremeus</name>
    <dbReference type="NCBI Taxonomy" id="66881"/>
    <lineage>
        <taxon>Bacteria</taxon>
        <taxon>Bacillati</taxon>
        <taxon>Actinomycetota</taxon>
        <taxon>Actinomycetes</taxon>
        <taxon>Kitasatosporales</taxon>
        <taxon>Streptomycetaceae</taxon>
        <taxon>Streptomyces</taxon>
    </lineage>
</organism>
<evidence type="ECO:0000313" key="4">
    <source>
        <dbReference type="Proteomes" id="UP001589718"/>
    </source>
</evidence>
<sequence>MVKDKDTRPGRRSAGLLLFRRTGTAGPQDVEVLIGHLGGPFWARRDKAAWSVPKGEYGPDEEPAAAARREFQEELGLPVPEGTWLPLGEVRQNNGKTVVAWALEADLDPADAVPGTFVMEWPRGSGVQREFPEMDRFAWCTPAQAAERLVSGQSAFVDRVLALVRPSS</sequence>
<comment type="caution">
    <text evidence="3">The sequence shown here is derived from an EMBL/GenBank/DDBJ whole genome shotgun (WGS) entry which is preliminary data.</text>
</comment>
<dbReference type="PROSITE" id="PS51462">
    <property type="entry name" value="NUDIX"/>
    <property type="match status" value="1"/>
</dbReference>
<dbReference type="Proteomes" id="UP001589718">
    <property type="component" value="Unassembled WGS sequence"/>
</dbReference>
<dbReference type="Pfam" id="PF00293">
    <property type="entry name" value="NUDIX"/>
    <property type="match status" value="1"/>
</dbReference>
<accession>A0ABV5PNK6</accession>
<feature type="domain" description="Nudix hydrolase" evidence="2">
    <location>
        <begin position="9"/>
        <end position="162"/>
    </location>
</feature>
<keyword evidence="1" id="KW-0378">Hydrolase</keyword>
<dbReference type="PROSITE" id="PS00893">
    <property type="entry name" value="NUDIX_BOX"/>
    <property type="match status" value="1"/>
</dbReference>
<dbReference type="PANTHER" id="PTHR21340:SF7">
    <property type="entry name" value="NUDIX HYDROLASE DOMAIN-CONTAINING PROTEIN"/>
    <property type="match status" value="1"/>
</dbReference>
<evidence type="ECO:0000256" key="1">
    <source>
        <dbReference type="ARBA" id="ARBA00022801"/>
    </source>
</evidence>
<dbReference type="EMBL" id="JBHMCR010000024">
    <property type="protein sequence ID" value="MFB9524787.1"/>
    <property type="molecule type" value="Genomic_DNA"/>
</dbReference>
<dbReference type="Gene3D" id="3.90.79.10">
    <property type="entry name" value="Nucleoside Triphosphate Pyrophosphohydrolase"/>
    <property type="match status" value="1"/>
</dbReference>
<evidence type="ECO:0000259" key="2">
    <source>
        <dbReference type="PROSITE" id="PS51462"/>
    </source>
</evidence>
<dbReference type="InterPro" id="IPR000086">
    <property type="entry name" value="NUDIX_hydrolase_dom"/>
</dbReference>
<reference evidence="3 4" key="1">
    <citation type="submission" date="2024-09" db="EMBL/GenBank/DDBJ databases">
        <authorList>
            <person name="Sun Q."/>
            <person name="Mori K."/>
        </authorList>
    </citation>
    <scope>NUCLEOTIDE SEQUENCE [LARGE SCALE GENOMIC DNA]</scope>
    <source>
        <strain evidence="3 4">JCM 4362</strain>
    </source>
</reference>
<dbReference type="InterPro" id="IPR015797">
    <property type="entry name" value="NUDIX_hydrolase-like_dom_sf"/>
</dbReference>